<keyword evidence="1" id="KW-0833">Ubl conjugation pathway</keyword>
<dbReference type="PROSITE" id="PS50188">
    <property type="entry name" value="B302_SPRY"/>
    <property type="match status" value="1"/>
</dbReference>
<reference evidence="3 4" key="1">
    <citation type="journal article" date="2017" name="Gigascience">
        <title>Genome sequence of the small brown planthopper, Laodelphax striatellus.</title>
        <authorList>
            <person name="Zhu J."/>
            <person name="Jiang F."/>
            <person name="Wang X."/>
            <person name="Yang P."/>
            <person name="Bao Y."/>
            <person name="Zhao W."/>
            <person name="Wang W."/>
            <person name="Lu H."/>
            <person name="Wang Q."/>
            <person name="Cui N."/>
            <person name="Li J."/>
            <person name="Chen X."/>
            <person name="Luo L."/>
            <person name="Yu J."/>
            <person name="Kang L."/>
            <person name="Cui F."/>
        </authorList>
    </citation>
    <scope>NUCLEOTIDE SEQUENCE [LARGE SCALE GENOMIC DNA]</scope>
    <source>
        <strain evidence="3">Lst14</strain>
    </source>
</reference>
<comment type="caution">
    <text evidence="3">The sequence shown here is derived from an EMBL/GenBank/DDBJ whole genome shotgun (WGS) entry which is preliminary data.</text>
</comment>
<protein>
    <recommendedName>
        <fullName evidence="2">B30.2/SPRY domain-containing protein</fullName>
    </recommendedName>
</protein>
<dbReference type="InterPro" id="IPR035754">
    <property type="entry name" value="SPRY_SPSB3"/>
</dbReference>
<name>A0A482XA91_LAOST</name>
<evidence type="ECO:0000313" key="3">
    <source>
        <dbReference type="EMBL" id="RZF42607.1"/>
    </source>
</evidence>
<accession>A0A482XA91</accession>
<dbReference type="InterPro" id="IPR043136">
    <property type="entry name" value="B30.2/SPRY_sf"/>
</dbReference>
<dbReference type="SMR" id="A0A482XA91"/>
<dbReference type="SMART" id="SM00449">
    <property type="entry name" value="SPRY"/>
    <property type="match status" value="1"/>
</dbReference>
<dbReference type="GO" id="GO:0043161">
    <property type="term" value="P:proteasome-mediated ubiquitin-dependent protein catabolic process"/>
    <property type="evidence" value="ECO:0007669"/>
    <property type="project" value="TreeGrafter"/>
</dbReference>
<dbReference type="InterPro" id="IPR013320">
    <property type="entry name" value="ConA-like_dom_sf"/>
</dbReference>
<dbReference type="InParanoid" id="A0A482XA91"/>
<keyword evidence="4" id="KW-1185">Reference proteome</keyword>
<dbReference type="InterPro" id="IPR050672">
    <property type="entry name" value="FBXO45-Fsn/SPSB_families"/>
</dbReference>
<dbReference type="GO" id="GO:0019005">
    <property type="term" value="C:SCF ubiquitin ligase complex"/>
    <property type="evidence" value="ECO:0007669"/>
    <property type="project" value="TreeGrafter"/>
</dbReference>
<dbReference type="SUPFAM" id="SSF49899">
    <property type="entry name" value="Concanavalin A-like lectins/glucanases"/>
    <property type="match status" value="1"/>
</dbReference>
<proteinExistence type="predicted"/>
<feature type="domain" description="B30.2/SPRY" evidence="2">
    <location>
        <begin position="12"/>
        <end position="215"/>
    </location>
</feature>
<dbReference type="STRING" id="195883.A0A482XA91"/>
<sequence>MTMIDISKFVYSELLDTEKFYGNPFCKCDLKMACTCGKEITGCDWSWDADAVTAATVLRHHNLEVHFHPCYSSGTAAVRGSRPLQQGHVYYWEIKMLTPLYGTDVMVGVGTKKVALDKCAHQFCSLLGSDSESWGFSYTGSLHHNGKVESYGPPFGKGSTIGIYLDLWEGTLEFFLDRRPLGIAFRSLQKCELFPMVCSTAAQSAMRITCCISQPVSLKLLSLRALSTYEDSFRYLLDVPGLRKYIADSWWMPVVTRSQKISDEVAREDFDYLRAKKKLKEEEDACADSVPPAAAADGGLPPSTSCASCVKSETRVQPRQTLSVNCADYLL</sequence>
<dbReference type="OrthoDB" id="5951542at2759"/>
<dbReference type="CDD" id="cd12876">
    <property type="entry name" value="SPRY_SOCS3"/>
    <property type="match status" value="1"/>
</dbReference>
<dbReference type="InterPro" id="IPR001870">
    <property type="entry name" value="B30.2/SPRY"/>
</dbReference>
<evidence type="ECO:0000313" key="4">
    <source>
        <dbReference type="Proteomes" id="UP000291343"/>
    </source>
</evidence>
<dbReference type="EMBL" id="QKKF02014716">
    <property type="protein sequence ID" value="RZF42607.1"/>
    <property type="molecule type" value="Genomic_DNA"/>
</dbReference>
<dbReference type="Pfam" id="PF00622">
    <property type="entry name" value="SPRY"/>
    <property type="match status" value="1"/>
</dbReference>
<organism evidence="3 4">
    <name type="scientific">Laodelphax striatellus</name>
    <name type="common">Small brown planthopper</name>
    <name type="synonym">Delphax striatella</name>
    <dbReference type="NCBI Taxonomy" id="195883"/>
    <lineage>
        <taxon>Eukaryota</taxon>
        <taxon>Metazoa</taxon>
        <taxon>Ecdysozoa</taxon>
        <taxon>Arthropoda</taxon>
        <taxon>Hexapoda</taxon>
        <taxon>Insecta</taxon>
        <taxon>Pterygota</taxon>
        <taxon>Neoptera</taxon>
        <taxon>Paraneoptera</taxon>
        <taxon>Hemiptera</taxon>
        <taxon>Auchenorrhyncha</taxon>
        <taxon>Fulgoroidea</taxon>
        <taxon>Delphacidae</taxon>
        <taxon>Criomorphinae</taxon>
        <taxon>Laodelphax</taxon>
    </lineage>
</organism>
<dbReference type="FunCoup" id="A0A482XA91">
    <property type="interactions" value="101"/>
</dbReference>
<dbReference type="InterPro" id="IPR003877">
    <property type="entry name" value="SPRY_dom"/>
</dbReference>
<dbReference type="PANTHER" id="PTHR12245:SF5">
    <property type="entry name" value="SPRY DOMAIN-CONTAINING SOCS BOX PROTEIN 3"/>
    <property type="match status" value="1"/>
</dbReference>
<evidence type="ECO:0000256" key="1">
    <source>
        <dbReference type="ARBA" id="ARBA00022786"/>
    </source>
</evidence>
<gene>
    <name evidence="3" type="ORF">LSTR_LSTR001402</name>
</gene>
<dbReference type="Gene3D" id="2.60.120.920">
    <property type="match status" value="1"/>
</dbReference>
<dbReference type="PANTHER" id="PTHR12245">
    <property type="entry name" value="SPRY DOMAIN CONTAINING SOCS BOX PROTEIN"/>
    <property type="match status" value="1"/>
</dbReference>
<dbReference type="Proteomes" id="UP000291343">
    <property type="component" value="Unassembled WGS sequence"/>
</dbReference>
<evidence type="ECO:0000259" key="2">
    <source>
        <dbReference type="PROSITE" id="PS50188"/>
    </source>
</evidence>
<dbReference type="AlphaFoldDB" id="A0A482XA91"/>